<evidence type="ECO:0000259" key="1">
    <source>
        <dbReference type="Pfam" id="PF13723"/>
    </source>
</evidence>
<dbReference type="Gene3D" id="3.40.47.10">
    <property type="match status" value="1"/>
</dbReference>
<feature type="domain" description="Beta-ketoacyl synthase-like N-terminal" evidence="1">
    <location>
        <begin position="41"/>
        <end position="209"/>
    </location>
</feature>
<dbReference type="RefSeq" id="WP_184331655.1">
    <property type="nucleotide sequence ID" value="NZ_JACHHZ010000002.1"/>
</dbReference>
<organism evidence="2 3">
    <name type="scientific">Povalibacter uvarum</name>
    <dbReference type="NCBI Taxonomy" id="732238"/>
    <lineage>
        <taxon>Bacteria</taxon>
        <taxon>Pseudomonadati</taxon>
        <taxon>Pseudomonadota</taxon>
        <taxon>Gammaproteobacteria</taxon>
        <taxon>Steroidobacterales</taxon>
        <taxon>Steroidobacteraceae</taxon>
        <taxon>Povalibacter</taxon>
    </lineage>
</organism>
<dbReference type="InterPro" id="IPR014030">
    <property type="entry name" value="Ketoacyl_synth_N"/>
</dbReference>
<sequence>MKSVFIEAVGIAAPGFASWTEARQVLAGHVQYNDVPLPPHQPALLPPNERRRATPAVRLAFQAAEDAMKMTQRPPADLATVFASSDADLNIIHRISTALTITPRLVSPTDFHNSVHNAAAGYWSIAVGSRAPSSTLSAYDSSFAAGLLEACLLTQIDGHDTLLVAFDLPPPEPMLAKRPIGCPAAVALVLTHERQPNSLAEIRCAATTQSESALTDPALEALRLRNPATRALPLLEHLAAQRSGRIVLPSARDNLAVELSLV</sequence>
<dbReference type="EMBL" id="JACHHZ010000002">
    <property type="protein sequence ID" value="MBB6093381.1"/>
    <property type="molecule type" value="Genomic_DNA"/>
</dbReference>
<comment type="caution">
    <text evidence="2">The sequence shown here is derived from an EMBL/GenBank/DDBJ whole genome shotgun (WGS) entry which is preliminary data.</text>
</comment>
<evidence type="ECO:0000313" key="2">
    <source>
        <dbReference type="EMBL" id="MBB6093381.1"/>
    </source>
</evidence>
<dbReference type="SUPFAM" id="SSF53901">
    <property type="entry name" value="Thiolase-like"/>
    <property type="match status" value="1"/>
</dbReference>
<dbReference type="Proteomes" id="UP000588068">
    <property type="component" value="Unassembled WGS sequence"/>
</dbReference>
<reference evidence="2 3" key="1">
    <citation type="submission" date="2020-08" db="EMBL/GenBank/DDBJ databases">
        <title>Genomic Encyclopedia of Type Strains, Phase IV (KMG-IV): sequencing the most valuable type-strain genomes for metagenomic binning, comparative biology and taxonomic classification.</title>
        <authorList>
            <person name="Goeker M."/>
        </authorList>
    </citation>
    <scope>NUCLEOTIDE SEQUENCE [LARGE SCALE GENOMIC DNA]</scope>
    <source>
        <strain evidence="2 3">DSM 26723</strain>
    </source>
</reference>
<name>A0A841HJJ3_9GAMM</name>
<evidence type="ECO:0000313" key="3">
    <source>
        <dbReference type="Proteomes" id="UP000588068"/>
    </source>
</evidence>
<keyword evidence="3" id="KW-1185">Reference proteome</keyword>
<dbReference type="Pfam" id="PF13723">
    <property type="entry name" value="Ketoacyl-synt_2"/>
    <property type="match status" value="1"/>
</dbReference>
<gene>
    <name evidence="2" type="ORF">HNQ60_002259</name>
</gene>
<dbReference type="GO" id="GO:0016746">
    <property type="term" value="F:acyltransferase activity"/>
    <property type="evidence" value="ECO:0007669"/>
    <property type="project" value="InterPro"/>
</dbReference>
<accession>A0A841HJJ3</accession>
<protein>
    <recommendedName>
        <fullName evidence="1">Beta-ketoacyl synthase-like N-terminal domain-containing protein</fullName>
    </recommendedName>
</protein>
<dbReference type="InterPro" id="IPR016039">
    <property type="entry name" value="Thiolase-like"/>
</dbReference>
<proteinExistence type="predicted"/>
<dbReference type="AlphaFoldDB" id="A0A841HJJ3"/>